<name>K2GEY5_9BACT</name>
<keyword evidence="1" id="KW-0472">Membrane</keyword>
<dbReference type="AlphaFoldDB" id="K2GEY5"/>
<comment type="caution">
    <text evidence="2">The sequence shown here is derived from an EMBL/GenBank/DDBJ whole genome shotgun (WGS) entry which is preliminary data.</text>
</comment>
<protein>
    <submittedName>
        <fullName evidence="2">Uncharacterized protein</fullName>
    </submittedName>
</protein>
<keyword evidence="1" id="KW-1133">Transmembrane helix</keyword>
<organism evidence="2">
    <name type="scientific">uncultured bacterium</name>
    <name type="common">gcode 4</name>
    <dbReference type="NCBI Taxonomy" id="1234023"/>
    <lineage>
        <taxon>Bacteria</taxon>
        <taxon>environmental samples</taxon>
    </lineage>
</organism>
<proteinExistence type="predicted"/>
<dbReference type="EMBL" id="AMFJ01000276">
    <property type="protein sequence ID" value="EKE28859.1"/>
    <property type="molecule type" value="Genomic_DNA"/>
</dbReference>
<gene>
    <name evidence="2" type="ORF">ACD_3C00002G0006</name>
</gene>
<keyword evidence="1" id="KW-0812">Transmembrane</keyword>
<reference evidence="2" key="1">
    <citation type="journal article" date="2012" name="Science">
        <title>Fermentation, hydrogen, and sulfur metabolism in multiple uncultivated bacterial phyla.</title>
        <authorList>
            <person name="Wrighton K.C."/>
            <person name="Thomas B.C."/>
            <person name="Sharon I."/>
            <person name="Miller C.S."/>
            <person name="Castelle C.J."/>
            <person name="VerBerkmoes N.C."/>
            <person name="Wilkins M.J."/>
            <person name="Hettich R.L."/>
            <person name="Lipton M.S."/>
            <person name="Williams K.H."/>
            <person name="Long P.E."/>
            <person name="Banfield J.F."/>
        </authorList>
    </citation>
    <scope>NUCLEOTIDE SEQUENCE [LARGE SCALE GENOMIC DNA]</scope>
</reference>
<evidence type="ECO:0000313" key="2">
    <source>
        <dbReference type="EMBL" id="EKE28859.1"/>
    </source>
</evidence>
<sequence>MNKFKTNPIQIFIFFSFFSSLISFFMFPAFKMNPTPPTKQIIQMKEVDKEPIADIKPIENSSGSVNKAKIEAILKKRRARTATEEVKTTGISWKVIWNEIIYSKEILTEAEKSKLKFSDKTWVPNLILNFKNQDISNSDYKVKYEDLNYTIAKDSQKVICWTKKTDTSESQKHSLFYSYLKQSDHTKAAAAINWFSDNSSYPCFAWTVDYWKWFKSWLIWFKYDDDKSYEALDFIIKIFYTKDSMLHVSHRNISWERILYFLETWSQVPAENIYEKYWPKDISTNSKKIIELLKTKINSMTEEDMKIIIDKI</sequence>
<evidence type="ECO:0000256" key="1">
    <source>
        <dbReference type="SAM" id="Phobius"/>
    </source>
</evidence>
<feature type="transmembrane region" description="Helical" evidence="1">
    <location>
        <begin position="12"/>
        <end position="30"/>
    </location>
</feature>
<accession>K2GEY5</accession>